<dbReference type="AlphaFoldDB" id="A0A4Q0YTN7"/>
<gene>
    <name evidence="4" type="ORF">CS022_16230</name>
</gene>
<dbReference type="Proteomes" id="UP000290287">
    <property type="component" value="Unassembled WGS sequence"/>
</dbReference>
<keyword evidence="2 3" id="KW-0804">Transcription</keyword>
<dbReference type="Gene3D" id="1.20.120.1370">
    <property type="entry name" value="Regulator of RNA polymerase sigma(70) subunit, domain 4"/>
    <property type="match status" value="1"/>
</dbReference>
<evidence type="ECO:0000256" key="1">
    <source>
        <dbReference type="ARBA" id="ARBA00023015"/>
    </source>
</evidence>
<dbReference type="InterPro" id="IPR007448">
    <property type="entry name" value="Sigma70_reg_Rsd_AlgQ"/>
</dbReference>
<dbReference type="RefSeq" id="WP_129123151.1">
    <property type="nucleotide sequence ID" value="NZ_PEIB01000022.1"/>
</dbReference>
<dbReference type="GO" id="GO:0006355">
    <property type="term" value="P:regulation of DNA-templated transcription"/>
    <property type="evidence" value="ECO:0007669"/>
    <property type="project" value="InterPro"/>
</dbReference>
<proteinExistence type="inferred from homology"/>
<name>A0A4Q0YTN7_9GAMM</name>
<organism evidence="4 5">
    <name type="scientific">Veronia nyctiphanis</name>
    <dbReference type="NCBI Taxonomy" id="1278244"/>
    <lineage>
        <taxon>Bacteria</taxon>
        <taxon>Pseudomonadati</taxon>
        <taxon>Pseudomonadota</taxon>
        <taxon>Gammaproteobacteria</taxon>
        <taxon>Vibrionales</taxon>
        <taxon>Vibrionaceae</taxon>
        <taxon>Veronia</taxon>
    </lineage>
</organism>
<keyword evidence="1 3" id="KW-0805">Transcription regulation</keyword>
<dbReference type="PIRSF" id="PIRSF016548">
    <property type="entry name" value="Rsd_AlgQ"/>
    <property type="match status" value="1"/>
</dbReference>
<reference evidence="4 5" key="1">
    <citation type="submission" date="2017-10" db="EMBL/GenBank/DDBJ databases">
        <title>Nyctiphanis sp. nov., isolated from the stomach of the euphausiid Nyctiphanes simplex (Hansen, 1911) in the Gulf of California.</title>
        <authorList>
            <person name="Gomez-Gil B."/>
            <person name="Aguilar-Mendez M."/>
            <person name="Lopez-Cortes A."/>
            <person name="Gomez-Gutierrez J."/>
            <person name="Roque A."/>
            <person name="Lang E."/>
            <person name="Gonzalez-Castillo A."/>
        </authorList>
    </citation>
    <scope>NUCLEOTIDE SEQUENCE [LARGE SCALE GENOMIC DNA]</scope>
    <source>
        <strain evidence="4 5">CAIM 600</strain>
    </source>
</reference>
<dbReference type="Pfam" id="PF04353">
    <property type="entry name" value="Rsd_AlgQ"/>
    <property type="match status" value="1"/>
</dbReference>
<sequence>MLNKVEQLQQQWGGYSDIIDYWLNLRQELLLEYCKIAGLSAKNNATLPTQEELNRFCENLVDYISAGHFKIYDMVMDRWKQNKFSTNEEIDQLYQRIVDTTEPLLDFNDKYSKIKMEDVEDDVEKFDGHISRVGELMELRFEFEDSLISMIADSLAAKEQA</sequence>
<comment type="caution">
    <text evidence="4">The sequence shown here is derived from an EMBL/GenBank/DDBJ whole genome shotgun (WGS) entry which is preliminary data.</text>
</comment>
<protein>
    <submittedName>
        <fullName evidence="4">Sigma D regulator</fullName>
    </submittedName>
</protein>
<comment type="similarity">
    <text evidence="3">Belongs to the Rsd/AlgQ family.</text>
</comment>
<dbReference type="InterPro" id="IPR038309">
    <property type="entry name" value="Rsd/AlgQ_sf"/>
</dbReference>
<evidence type="ECO:0000313" key="4">
    <source>
        <dbReference type="EMBL" id="RXJ72371.1"/>
    </source>
</evidence>
<accession>A0A4Q0YTN7</accession>
<keyword evidence="5" id="KW-1185">Reference proteome</keyword>
<dbReference type="OrthoDB" id="5567237at2"/>
<evidence type="ECO:0000256" key="3">
    <source>
        <dbReference type="RuleBase" id="RU004409"/>
    </source>
</evidence>
<evidence type="ECO:0000313" key="5">
    <source>
        <dbReference type="Proteomes" id="UP000290287"/>
    </source>
</evidence>
<dbReference type="NCBIfam" id="NF008723">
    <property type="entry name" value="PRK11718.1"/>
    <property type="match status" value="1"/>
</dbReference>
<evidence type="ECO:0000256" key="2">
    <source>
        <dbReference type="ARBA" id="ARBA00023163"/>
    </source>
</evidence>
<dbReference type="EMBL" id="PEIB01000022">
    <property type="protein sequence ID" value="RXJ72371.1"/>
    <property type="molecule type" value="Genomic_DNA"/>
</dbReference>